<dbReference type="OrthoDB" id="9786703at2"/>
<comment type="caution">
    <text evidence="7">The sequence shown here is derived from an EMBL/GenBank/DDBJ whole genome shotgun (WGS) entry which is preliminary data.</text>
</comment>
<comment type="similarity">
    <text evidence="1">Belongs to the HIBADH-related family.</text>
</comment>
<evidence type="ECO:0000259" key="6">
    <source>
        <dbReference type="Pfam" id="PF14833"/>
    </source>
</evidence>
<dbReference type="InterPro" id="IPR008927">
    <property type="entry name" value="6-PGluconate_DH-like_C_sf"/>
</dbReference>
<keyword evidence="2" id="KW-0560">Oxidoreductase</keyword>
<evidence type="ECO:0000256" key="4">
    <source>
        <dbReference type="PIRSR" id="PIRSR000103-1"/>
    </source>
</evidence>
<dbReference type="Gene3D" id="3.40.50.720">
    <property type="entry name" value="NAD(P)-binding Rossmann-like Domain"/>
    <property type="match status" value="1"/>
</dbReference>
<dbReference type="PANTHER" id="PTHR22981:SF84">
    <property type="entry name" value="3-HYDROXYISOBUTYRATE DEHYDROGENASE"/>
    <property type="match status" value="1"/>
</dbReference>
<sequence>MKNIGVIGCGAMGKGIVKNLIKHGYKVYAYDPSQNALAKCEALGAIPQPSPFEAASQADLVISSLPGPSIVKDVMMGGSGVFSALKPNSFVLDMSTIDPKTAQELNQAAKANAIHFYDCPLSGGPKGADAGTLTIMVGGDDKFLPDIRPVLESVGKDIFLLGPSGSGQVAKLCHNMLVALTTAGLGEVLAVGEKAGVSRSQLAEIIQSGSAHNRVLTVFGENILQHTYGNVLFSLEHMNKDIHLYKETAEFYSEDSPLGQLVCDIYEKAMEQGKGKLDSSAVCGSIL</sequence>
<accession>A0A800MSH6</accession>
<evidence type="ECO:0000256" key="2">
    <source>
        <dbReference type="ARBA" id="ARBA00023002"/>
    </source>
</evidence>
<dbReference type="Proteomes" id="UP000465778">
    <property type="component" value="Unassembled WGS sequence"/>
</dbReference>
<proteinExistence type="inferred from homology"/>
<dbReference type="GO" id="GO:0006574">
    <property type="term" value="P:L-valine catabolic process"/>
    <property type="evidence" value="ECO:0007669"/>
    <property type="project" value="TreeGrafter"/>
</dbReference>
<feature type="domain" description="6-phosphogluconate dehydrogenase NADP-binding" evidence="5">
    <location>
        <begin position="3"/>
        <end position="162"/>
    </location>
</feature>
<dbReference type="GO" id="GO:0008442">
    <property type="term" value="F:3-hydroxyisobutyrate dehydrogenase activity"/>
    <property type="evidence" value="ECO:0007669"/>
    <property type="project" value="TreeGrafter"/>
</dbReference>
<dbReference type="PIRSF" id="PIRSF000103">
    <property type="entry name" value="HIBADH"/>
    <property type="match status" value="1"/>
</dbReference>
<dbReference type="InterPro" id="IPR015815">
    <property type="entry name" value="HIBADH-related"/>
</dbReference>
<dbReference type="AlphaFoldDB" id="A0A800MSH6"/>
<dbReference type="RefSeq" id="WP_159347049.1">
    <property type="nucleotide sequence ID" value="NZ_JBALOT010000090.1"/>
</dbReference>
<feature type="active site" evidence="4">
    <location>
        <position position="171"/>
    </location>
</feature>
<reference evidence="7 8" key="1">
    <citation type="journal article" date="2020" name="G3 (Bethesda)">
        <title>Whole Genome Sequencing and Comparative Genomics of Two Nematicidal Bacillus Strains Reveals a Wide Range of Possible Virulence Factors.</title>
        <authorList>
            <person name="Susic N."/>
            <person name="Janezic S."/>
            <person name="Rupnik M."/>
            <person name="Geric Stare B."/>
        </authorList>
    </citation>
    <scope>NUCLEOTIDE SEQUENCE [LARGE SCALE GENOMIC DNA]</scope>
    <source>
        <strain evidence="7 8">I-1582</strain>
    </source>
</reference>
<name>A0A800MSH6_CYTFI</name>
<evidence type="ECO:0000256" key="3">
    <source>
        <dbReference type="ARBA" id="ARBA00023027"/>
    </source>
</evidence>
<evidence type="ECO:0000259" key="5">
    <source>
        <dbReference type="Pfam" id="PF03446"/>
    </source>
</evidence>
<feature type="domain" description="3-hydroxyisobutyrate dehydrogenase-like NAD-binding" evidence="6">
    <location>
        <begin position="165"/>
        <end position="283"/>
    </location>
</feature>
<dbReference type="InterPro" id="IPR036291">
    <property type="entry name" value="NAD(P)-bd_dom_sf"/>
</dbReference>
<dbReference type="Pfam" id="PF14833">
    <property type="entry name" value="NAD_binding_11"/>
    <property type="match status" value="1"/>
</dbReference>
<gene>
    <name evidence="7" type="ORF">KIS1582_4709</name>
</gene>
<dbReference type="GO" id="GO:0050661">
    <property type="term" value="F:NADP binding"/>
    <property type="evidence" value="ECO:0007669"/>
    <property type="project" value="InterPro"/>
</dbReference>
<evidence type="ECO:0000256" key="1">
    <source>
        <dbReference type="ARBA" id="ARBA00009080"/>
    </source>
</evidence>
<dbReference type="GO" id="GO:0051287">
    <property type="term" value="F:NAD binding"/>
    <property type="evidence" value="ECO:0007669"/>
    <property type="project" value="InterPro"/>
</dbReference>
<dbReference type="PANTHER" id="PTHR22981">
    <property type="entry name" value="3-HYDROXYISOBUTYRATE DEHYDROGENASE-RELATED"/>
    <property type="match status" value="1"/>
</dbReference>
<organism evidence="7 8">
    <name type="scientific">Cytobacillus firmus</name>
    <name type="common">Bacillus firmus</name>
    <dbReference type="NCBI Taxonomy" id="1399"/>
    <lineage>
        <taxon>Bacteria</taxon>
        <taxon>Bacillati</taxon>
        <taxon>Bacillota</taxon>
        <taxon>Bacilli</taxon>
        <taxon>Bacillales</taxon>
        <taxon>Bacillaceae</taxon>
        <taxon>Cytobacillus</taxon>
    </lineage>
</organism>
<dbReference type="SUPFAM" id="SSF51735">
    <property type="entry name" value="NAD(P)-binding Rossmann-fold domains"/>
    <property type="match status" value="1"/>
</dbReference>
<dbReference type="InterPro" id="IPR006115">
    <property type="entry name" value="6PGDH_NADP-bd"/>
</dbReference>
<dbReference type="Gene3D" id="1.10.1040.10">
    <property type="entry name" value="N-(1-d-carboxylethyl)-l-norvaline Dehydrogenase, domain 2"/>
    <property type="match status" value="1"/>
</dbReference>
<evidence type="ECO:0000313" key="8">
    <source>
        <dbReference type="Proteomes" id="UP000465778"/>
    </source>
</evidence>
<dbReference type="InterPro" id="IPR029154">
    <property type="entry name" value="HIBADH-like_NADP-bd"/>
</dbReference>
<dbReference type="InterPro" id="IPR013328">
    <property type="entry name" value="6PGD_dom2"/>
</dbReference>
<dbReference type="Pfam" id="PF03446">
    <property type="entry name" value="NAD_binding_2"/>
    <property type="match status" value="1"/>
</dbReference>
<dbReference type="SUPFAM" id="SSF48179">
    <property type="entry name" value="6-phosphogluconate dehydrogenase C-terminal domain-like"/>
    <property type="match status" value="1"/>
</dbReference>
<protein>
    <submittedName>
        <fullName evidence="7">3-hydroxyisobutyrate dehydrogenase</fullName>
    </submittedName>
</protein>
<evidence type="ECO:0000313" key="7">
    <source>
        <dbReference type="EMBL" id="KAF0821546.1"/>
    </source>
</evidence>
<keyword evidence="3" id="KW-0520">NAD</keyword>
<dbReference type="EMBL" id="VDEM01000098">
    <property type="protein sequence ID" value="KAF0821546.1"/>
    <property type="molecule type" value="Genomic_DNA"/>
</dbReference>